<name>A0A1A9VG97_GLOAU</name>
<evidence type="ECO:0000313" key="2">
    <source>
        <dbReference type="EnsemblMetazoa" id="GAUT036253-PA"/>
    </source>
</evidence>
<protein>
    <submittedName>
        <fullName evidence="2">Uncharacterized protein</fullName>
    </submittedName>
</protein>
<reference evidence="2" key="1">
    <citation type="submission" date="2020-05" db="UniProtKB">
        <authorList>
            <consortium name="EnsemblMetazoa"/>
        </authorList>
    </citation>
    <scope>IDENTIFICATION</scope>
    <source>
        <strain evidence="2">TTRI</strain>
    </source>
</reference>
<keyword evidence="1" id="KW-0812">Transmembrane</keyword>
<proteinExistence type="predicted"/>
<organism evidence="2 3">
    <name type="scientific">Glossina austeni</name>
    <name type="common">Savannah tsetse fly</name>
    <dbReference type="NCBI Taxonomy" id="7395"/>
    <lineage>
        <taxon>Eukaryota</taxon>
        <taxon>Metazoa</taxon>
        <taxon>Ecdysozoa</taxon>
        <taxon>Arthropoda</taxon>
        <taxon>Hexapoda</taxon>
        <taxon>Insecta</taxon>
        <taxon>Pterygota</taxon>
        <taxon>Neoptera</taxon>
        <taxon>Endopterygota</taxon>
        <taxon>Diptera</taxon>
        <taxon>Brachycera</taxon>
        <taxon>Muscomorpha</taxon>
        <taxon>Hippoboscoidea</taxon>
        <taxon>Glossinidae</taxon>
        <taxon>Glossina</taxon>
    </lineage>
</organism>
<evidence type="ECO:0000256" key="1">
    <source>
        <dbReference type="SAM" id="Phobius"/>
    </source>
</evidence>
<evidence type="ECO:0000313" key="3">
    <source>
        <dbReference type="Proteomes" id="UP000078200"/>
    </source>
</evidence>
<keyword evidence="1" id="KW-0472">Membrane</keyword>
<dbReference type="AlphaFoldDB" id="A0A1A9VG97"/>
<keyword evidence="1" id="KW-1133">Transmembrane helix</keyword>
<dbReference type="Proteomes" id="UP000078200">
    <property type="component" value="Unassembled WGS sequence"/>
</dbReference>
<accession>A0A1A9VG97</accession>
<sequence length="103" mass="12166">MTFYFPIACLSAVVCMHMFLCHYIAIVADDSFNVWLPVRVRQRLFVQSRYPDLTLAFIKVSNSKLIRQFYTSRILRVFHRLTQKLLGKIETLLDLVELIVEKL</sequence>
<dbReference type="VEuPathDB" id="VectorBase:GAUT036253"/>
<feature type="transmembrane region" description="Helical" evidence="1">
    <location>
        <begin position="7"/>
        <end position="28"/>
    </location>
</feature>
<dbReference type="EnsemblMetazoa" id="GAUT036253-RA">
    <property type="protein sequence ID" value="GAUT036253-PA"/>
    <property type="gene ID" value="GAUT036253"/>
</dbReference>
<keyword evidence="3" id="KW-1185">Reference proteome</keyword>